<dbReference type="GO" id="GO:0005794">
    <property type="term" value="C:Golgi apparatus"/>
    <property type="evidence" value="ECO:0007669"/>
    <property type="project" value="UniProtKB-SubCell"/>
</dbReference>
<feature type="transmembrane region" description="Helical" evidence="12">
    <location>
        <begin position="304"/>
        <end position="324"/>
    </location>
</feature>
<feature type="compositionally biased region" description="Basic residues" evidence="11">
    <location>
        <begin position="199"/>
        <end position="208"/>
    </location>
</feature>
<proteinExistence type="predicted"/>
<feature type="transmembrane region" description="Helical" evidence="12">
    <location>
        <begin position="344"/>
        <end position="368"/>
    </location>
</feature>
<comment type="caution">
    <text evidence="14">The sequence shown here is derived from an EMBL/GenBank/DDBJ whole genome shotgun (WGS) entry which is preliminary data.</text>
</comment>
<evidence type="ECO:0000256" key="6">
    <source>
        <dbReference type="ARBA" id="ARBA00023034"/>
    </source>
</evidence>
<keyword evidence="7" id="KW-0406">Ion transport</keyword>
<dbReference type="Gene3D" id="1.20.1510.10">
    <property type="entry name" value="Cation efflux protein transmembrane domain"/>
    <property type="match status" value="1"/>
</dbReference>
<feature type="compositionally biased region" description="Basic and acidic residues" evidence="11">
    <location>
        <begin position="186"/>
        <end position="198"/>
    </location>
</feature>
<dbReference type="GO" id="GO:0030003">
    <property type="term" value="P:intracellular monoatomic cation homeostasis"/>
    <property type="evidence" value="ECO:0007669"/>
    <property type="project" value="UniProtKB-ARBA"/>
</dbReference>
<dbReference type="GO" id="GO:0016020">
    <property type="term" value="C:membrane"/>
    <property type="evidence" value="ECO:0007669"/>
    <property type="project" value="InterPro"/>
</dbReference>
<feature type="compositionally biased region" description="Low complexity" evidence="11">
    <location>
        <begin position="20"/>
        <end position="30"/>
    </location>
</feature>
<sequence>MKSTRQFTKRHPQSPLMAHGASPTSVTSATSPGTVANGFSAAAAALNGQTTSATTGGMVAPSALHANPLESSVTVQSSTSPLHKHRSNISSAVSDFQSKGEHTQYEPTAHVQNQSSSHGPSEQAYSPHSHEHQLNQHNHPHAFPSHHSSHHGQQPHLQLQHSHGHNHDYGHNHSHHGHDHHHDHHHDHSHDHHDNHHHDDHHHHDHHHTYPAVFIPPLPSWSEIFGSLAPMQKTVFTWFSVHLLIGLCVWWAGTSRDSLAIVGFSYLVIYDAFGVLNIFVSDIVRTHPSFTSSNTKRPYGARRYEIVFAMATTVFLLFATMYTTKESLEHLLLEEAEGDHHTETGLGFFGFILLCVAMGSTFLSSVSLKNHENLVRHLRRSPPTVHGFSYNVVNPARGSALNIVLSNVYSFSIVACGACVLLFHVLGLASPFMDKVMAFGESAVMLYLALPTATALSKLLLQTTPDLVRAGIENRLSEIRQDQNIISIDRVHFWQNTYGKCVGTLEVQIRPDADEQATLQYIYQKLEGLTSSDDGQDTYIPSELTVSILKQ</sequence>
<dbReference type="STRING" id="13706.A0A1X2HN75"/>
<dbReference type="AlphaFoldDB" id="A0A1X2HN75"/>
<evidence type="ECO:0000256" key="1">
    <source>
        <dbReference type="ARBA" id="ARBA00004166"/>
    </source>
</evidence>
<keyword evidence="15" id="KW-1185">Reference proteome</keyword>
<reference evidence="14 15" key="1">
    <citation type="submission" date="2016-07" db="EMBL/GenBank/DDBJ databases">
        <title>Pervasive Adenine N6-methylation of Active Genes in Fungi.</title>
        <authorList>
            <consortium name="DOE Joint Genome Institute"/>
            <person name="Mondo S.J."/>
            <person name="Dannebaum R.O."/>
            <person name="Kuo R.C."/>
            <person name="Labutti K."/>
            <person name="Haridas S."/>
            <person name="Kuo A."/>
            <person name="Salamov A."/>
            <person name="Ahrendt S.R."/>
            <person name="Lipzen A."/>
            <person name="Sullivan W."/>
            <person name="Andreopoulos W.B."/>
            <person name="Clum A."/>
            <person name="Lindquist E."/>
            <person name="Daum C."/>
            <person name="Ramamoorthy G.K."/>
            <person name="Gryganskyi A."/>
            <person name="Culley D."/>
            <person name="Magnuson J.K."/>
            <person name="James T.Y."/>
            <person name="O'Malley M.A."/>
            <person name="Stajich J.E."/>
            <person name="Spatafora J.W."/>
            <person name="Visel A."/>
            <person name="Grigoriev I.V."/>
        </authorList>
    </citation>
    <scope>NUCLEOTIDE SEQUENCE [LARGE SCALE GENOMIC DNA]</scope>
    <source>
        <strain evidence="14 15">NRRL 2496</strain>
    </source>
</reference>
<comment type="subcellular location">
    <subcellularLocation>
        <location evidence="1">Golgi apparatus</location>
        <location evidence="1">trans-Golgi network membrane</location>
        <topology evidence="1">Multi-pass membrane protein</topology>
    </subcellularLocation>
</comment>
<dbReference type="EMBL" id="MCGN01000002">
    <property type="protein sequence ID" value="ORZ00830.1"/>
    <property type="molecule type" value="Genomic_DNA"/>
</dbReference>
<evidence type="ECO:0000259" key="13">
    <source>
        <dbReference type="Pfam" id="PF01545"/>
    </source>
</evidence>
<keyword evidence="6" id="KW-0333">Golgi apparatus</keyword>
<dbReference type="InterPro" id="IPR052005">
    <property type="entry name" value="CDF_SLC30A"/>
</dbReference>
<dbReference type="PANTHER" id="PTHR46531">
    <property type="entry name" value="ZINC TRANSPORTER 6"/>
    <property type="match status" value="1"/>
</dbReference>
<dbReference type="GO" id="GO:0098771">
    <property type="term" value="P:inorganic ion homeostasis"/>
    <property type="evidence" value="ECO:0007669"/>
    <property type="project" value="UniProtKB-ARBA"/>
</dbReference>
<keyword evidence="3 12" id="KW-0812">Transmembrane</keyword>
<dbReference type="SUPFAM" id="SSF161111">
    <property type="entry name" value="Cation efflux protein transmembrane domain-like"/>
    <property type="match status" value="1"/>
</dbReference>
<dbReference type="PANTHER" id="PTHR46531:SF1">
    <property type="entry name" value="ZINC TRANSPORTER 6"/>
    <property type="match status" value="1"/>
</dbReference>
<evidence type="ECO:0000256" key="5">
    <source>
        <dbReference type="ARBA" id="ARBA00022989"/>
    </source>
</evidence>
<keyword evidence="4" id="KW-0862">Zinc</keyword>
<dbReference type="OMA" id="KECRSSM"/>
<feature type="compositionally biased region" description="Basic residues" evidence="11">
    <location>
        <begin position="172"/>
        <end position="185"/>
    </location>
</feature>
<feature type="compositionally biased region" description="Low complexity" evidence="11">
    <location>
        <begin position="141"/>
        <end position="161"/>
    </location>
</feature>
<evidence type="ECO:0000256" key="8">
    <source>
        <dbReference type="ARBA" id="ARBA00023136"/>
    </source>
</evidence>
<evidence type="ECO:0000256" key="9">
    <source>
        <dbReference type="ARBA" id="ARBA00038600"/>
    </source>
</evidence>
<evidence type="ECO:0000256" key="4">
    <source>
        <dbReference type="ARBA" id="ARBA00022833"/>
    </source>
</evidence>
<evidence type="ECO:0000313" key="15">
    <source>
        <dbReference type="Proteomes" id="UP000242180"/>
    </source>
</evidence>
<dbReference type="Pfam" id="PF01545">
    <property type="entry name" value="Cation_efflux"/>
    <property type="match status" value="1"/>
</dbReference>
<evidence type="ECO:0000256" key="11">
    <source>
        <dbReference type="SAM" id="MobiDB-lite"/>
    </source>
</evidence>
<evidence type="ECO:0000256" key="7">
    <source>
        <dbReference type="ARBA" id="ARBA00023065"/>
    </source>
</evidence>
<dbReference type="OrthoDB" id="5382797at2759"/>
<evidence type="ECO:0000256" key="12">
    <source>
        <dbReference type="SAM" id="Phobius"/>
    </source>
</evidence>
<keyword evidence="5 12" id="KW-1133">Transmembrane helix</keyword>
<feature type="transmembrane region" description="Helical" evidence="12">
    <location>
        <begin position="235"/>
        <end position="253"/>
    </location>
</feature>
<dbReference type="GO" id="GO:0008324">
    <property type="term" value="F:monoatomic cation transmembrane transporter activity"/>
    <property type="evidence" value="ECO:0007669"/>
    <property type="project" value="InterPro"/>
</dbReference>
<gene>
    <name evidence="14" type="ORF">BCR43DRAFT_485872</name>
</gene>
<feature type="compositionally biased region" description="Polar residues" evidence="11">
    <location>
        <begin position="88"/>
        <end position="97"/>
    </location>
</feature>
<name>A0A1X2HN75_SYNRA</name>
<dbReference type="InterPro" id="IPR058533">
    <property type="entry name" value="Cation_efflux_TM"/>
</dbReference>
<evidence type="ECO:0000256" key="3">
    <source>
        <dbReference type="ARBA" id="ARBA00022692"/>
    </source>
</evidence>
<feature type="compositionally biased region" description="Polar residues" evidence="11">
    <location>
        <begin position="110"/>
        <end position="126"/>
    </location>
</feature>
<feature type="domain" description="Cation efflux protein transmembrane" evidence="13">
    <location>
        <begin position="236"/>
        <end position="460"/>
    </location>
</feature>
<comment type="subunit">
    <text evidence="9">Heterodimer with SLC30A5; form a functional zinc ion transmembrane transporter.</text>
</comment>
<accession>A0A1X2HN75</accession>
<comment type="function">
    <text evidence="10">Has probably no intrinsic transporter activity but together with SLC30A5 forms a functional zinc ion:proton antiporter heterodimer, mediating zinc entry into the lumen of organelles along the secretory pathway. As part of that zinc ion:proton antiporter, contributes to zinc ion homeostasis within the early secretory pathway and regulates the activation and folding of enzymes like alkaline phosphatases and enzymes involved in phosphatidylinositol glycan anchor biosynthesis.</text>
</comment>
<dbReference type="GO" id="GO:0006829">
    <property type="term" value="P:zinc ion transport"/>
    <property type="evidence" value="ECO:0007669"/>
    <property type="project" value="TreeGrafter"/>
</dbReference>
<evidence type="ECO:0000256" key="10">
    <source>
        <dbReference type="ARBA" id="ARBA00045455"/>
    </source>
</evidence>
<feature type="compositionally biased region" description="Polar residues" evidence="11">
    <location>
        <begin position="70"/>
        <end position="81"/>
    </location>
</feature>
<evidence type="ECO:0000256" key="2">
    <source>
        <dbReference type="ARBA" id="ARBA00022448"/>
    </source>
</evidence>
<protein>
    <submittedName>
        <fullName evidence="14">Cation efflux family-domain-containing protein</fullName>
    </submittedName>
</protein>
<feature type="transmembrane region" description="Helical" evidence="12">
    <location>
        <begin position="408"/>
        <end position="432"/>
    </location>
</feature>
<feature type="transmembrane region" description="Helical" evidence="12">
    <location>
        <begin position="259"/>
        <end position="284"/>
    </location>
</feature>
<feature type="region of interest" description="Disordered" evidence="11">
    <location>
        <begin position="1"/>
        <end position="30"/>
    </location>
</feature>
<dbReference type="Proteomes" id="UP000242180">
    <property type="component" value="Unassembled WGS sequence"/>
</dbReference>
<organism evidence="14 15">
    <name type="scientific">Syncephalastrum racemosum</name>
    <name type="common">Filamentous fungus</name>
    <dbReference type="NCBI Taxonomy" id="13706"/>
    <lineage>
        <taxon>Eukaryota</taxon>
        <taxon>Fungi</taxon>
        <taxon>Fungi incertae sedis</taxon>
        <taxon>Mucoromycota</taxon>
        <taxon>Mucoromycotina</taxon>
        <taxon>Mucoromycetes</taxon>
        <taxon>Mucorales</taxon>
        <taxon>Syncephalastraceae</taxon>
        <taxon>Syncephalastrum</taxon>
    </lineage>
</organism>
<keyword evidence="8 12" id="KW-0472">Membrane</keyword>
<feature type="transmembrane region" description="Helical" evidence="12">
    <location>
        <begin position="444"/>
        <end position="461"/>
    </location>
</feature>
<feature type="region of interest" description="Disordered" evidence="11">
    <location>
        <begin position="70"/>
        <end position="208"/>
    </location>
</feature>
<dbReference type="InterPro" id="IPR027469">
    <property type="entry name" value="Cation_efflux_TMD_sf"/>
</dbReference>
<evidence type="ECO:0000313" key="14">
    <source>
        <dbReference type="EMBL" id="ORZ00830.1"/>
    </source>
</evidence>
<dbReference type="InParanoid" id="A0A1X2HN75"/>
<keyword evidence="2" id="KW-0813">Transport</keyword>